<protein>
    <submittedName>
        <fullName evidence="2">Uncharacterized protein</fullName>
    </submittedName>
</protein>
<name>A0A401RJ45_CHIPU</name>
<dbReference type="EMBL" id="BEZZ01008517">
    <property type="protein sequence ID" value="GCC18159.1"/>
    <property type="molecule type" value="Genomic_DNA"/>
</dbReference>
<proteinExistence type="predicted"/>
<feature type="non-terminal residue" evidence="2">
    <location>
        <position position="88"/>
    </location>
</feature>
<accession>A0A401RJ45</accession>
<feature type="signal peptide" evidence="1">
    <location>
        <begin position="1"/>
        <end position="25"/>
    </location>
</feature>
<gene>
    <name evidence="2" type="ORF">chiPu_0022522</name>
</gene>
<keyword evidence="1" id="KW-0732">Signal</keyword>
<sequence length="88" mass="9814">MSGIFCDLLFGLIASPAFIIGYASSRRSCKACEEVGLDSTSTMVSSECDYQRDINTVTDPDPVLHWGDLLAMLTKYINQRNIIDHIRL</sequence>
<dbReference type="OrthoDB" id="5841748at2759"/>
<organism evidence="2 3">
    <name type="scientific">Chiloscyllium punctatum</name>
    <name type="common">Brownbanded bambooshark</name>
    <name type="synonym">Hemiscyllium punctatum</name>
    <dbReference type="NCBI Taxonomy" id="137246"/>
    <lineage>
        <taxon>Eukaryota</taxon>
        <taxon>Metazoa</taxon>
        <taxon>Chordata</taxon>
        <taxon>Craniata</taxon>
        <taxon>Vertebrata</taxon>
        <taxon>Chondrichthyes</taxon>
        <taxon>Elasmobranchii</taxon>
        <taxon>Galeomorphii</taxon>
        <taxon>Galeoidea</taxon>
        <taxon>Orectolobiformes</taxon>
        <taxon>Hemiscylliidae</taxon>
        <taxon>Chiloscyllium</taxon>
    </lineage>
</organism>
<evidence type="ECO:0000256" key="1">
    <source>
        <dbReference type="SAM" id="SignalP"/>
    </source>
</evidence>
<evidence type="ECO:0000313" key="2">
    <source>
        <dbReference type="EMBL" id="GCC18159.1"/>
    </source>
</evidence>
<feature type="chain" id="PRO_5019292405" evidence="1">
    <location>
        <begin position="26"/>
        <end position="88"/>
    </location>
</feature>
<evidence type="ECO:0000313" key="3">
    <source>
        <dbReference type="Proteomes" id="UP000287033"/>
    </source>
</evidence>
<comment type="caution">
    <text evidence="2">The sequence shown here is derived from an EMBL/GenBank/DDBJ whole genome shotgun (WGS) entry which is preliminary data.</text>
</comment>
<dbReference type="AlphaFoldDB" id="A0A401RJ45"/>
<reference evidence="2 3" key="1">
    <citation type="journal article" date="2018" name="Nat. Ecol. Evol.">
        <title>Shark genomes provide insights into elasmobranch evolution and the origin of vertebrates.</title>
        <authorList>
            <person name="Hara Y"/>
            <person name="Yamaguchi K"/>
            <person name="Onimaru K"/>
            <person name="Kadota M"/>
            <person name="Koyanagi M"/>
            <person name="Keeley SD"/>
            <person name="Tatsumi K"/>
            <person name="Tanaka K"/>
            <person name="Motone F"/>
            <person name="Kageyama Y"/>
            <person name="Nozu R"/>
            <person name="Adachi N"/>
            <person name="Nishimura O"/>
            <person name="Nakagawa R"/>
            <person name="Tanegashima C"/>
            <person name="Kiyatake I"/>
            <person name="Matsumoto R"/>
            <person name="Murakumo K"/>
            <person name="Nishida K"/>
            <person name="Terakita A"/>
            <person name="Kuratani S"/>
            <person name="Sato K"/>
            <person name="Hyodo S Kuraku.S."/>
        </authorList>
    </citation>
    <scope>NUCLEOTIDE SEQUENCE [LARGE SCALE GENOMIC DNA]</scope>
</reference>
<dbReference type="Proteomes" id="UP000287033">
    <property type="component" value="Unassembled WGS sequence"/>
</dbReference>
<keyword evidence="3" id="KW-1185">Reference proteome</keyword>